<dbReference type="EMBL" id="AWTT01000015">
    <property type="protein sequence ID" value="KIS03569.1"/>
    <property type="molecule type" value="Genomic_DNA"/>
</dbReference>
<name>A0A0D0YWF6_9LACO</name>
<evidence type="ECO:0000313" key="15">
    <source>
        <dbReference type="Proteomes" id="UP000032279"/>
    </source>
</evidence>
<gene>
    <name evidence="9 14" type="primary">pyrF</name>
    <name evidence="14" type="ORF">WDC_0806</name>
</gene>
<comment type="function">
    <text evidence="1 9">Catalyzes the decarboxylation of orotidine 5'-monophosphate (OMP) to uridine 5'-monophosphate (UMP).</text>
</comment>
<keyword evidence="4 9" id="KW-0210">Decarboxylase</keyword>
<dbReference type="Proteomes" id="UP000032279">
    <property type="component" value="Unassembled WGS sequence"/>
</dbReference>
<evidence type="ECO:0000256" key="11">
    <source>
        <dbReference type="PIRSR" id="PIRSR614732-2"/>
    </source>
</evidence>
<dbReference type="GO" id="GO:0004590">
    <property type="term" value="F:orotidine-5'-phosphate decarboxylase activity"/>
    <property type="evidence" value="ECO:0007669"/>
    <property type="project" value="UniProtKB-UniRule"/>
</dbReference>
<protein>
    <recommendedName>
        <fullName evidence="9">Orotidine 5'-phosphate decarboxylase</fullName>
        <ecNumber evidence="9">4.1.1.23</ecNumber>
    </recommendedName>
    <alternativeName>
        <fullName evidence="9">OMP decarboxylase</fullName>
        <shortName evidence="9">OMPDCase</shortName>
        <shortName evidence="9">OMPdecase</shortName>
    </alternativeName>
</protein>
<dbReference type="OrthoDB" id="9806203at2"/>
<evidence type="ECO:0000256" key="3">
    <source>
        <dbReference type="ARBA" id="ARBA00011738"/>
    </source>
</evidence>
<keyword evidence="5 9" id="KW-0665">Pyrimidine biosynthesis</keyword>
<keyword evidence="6 9" id="KW-0456">Lyase</keyword>
<dbReference type="InterPro" id="IPR018089">
    <property type="entry name" value="OMPdecase_AS"/>
</dbReference>
<dbReference type="HAMAP" id="MF_01200_B">
    <property type="entry name" value="OMPdecase_type1_B"/>
    <property type="match status" value="1"/>
</dbReference>
<dbReference type="PROSITE" id="PS00156">
    <property type="entry name" value="OMPDECASE"/>
    <property type="match status" value="1"/>
</dbReference>
<comment type="catalytic activity">
    <reaction evidence="7 9 12">
        <text>orotidine 5'-phosphate + H(+) = UMP + CO2</text>
        <dbReference type="Rhea" id="RHEA:11596"/>
        <dbReference type="ChEBI" id="CHEBI:15378"/>
        <dbReference type="ChEBI" id="CHEBI:16526"/>
        <dbReference type="ChEBI" id="CHEBI:57538"/>
        <dbReference type="ChEBI" id="CHEBI:57865"/>
        <dbReference type="EC" id="4.1.1.23"/>
    </reaction>
</comment>
<evidence type="ECO:0000256" key="12">
    <source>
        <dbReference type="RuleBase" id="RU000512"/>
    </source>
</evidence>
<evidence type="ECO:0000256" key="4">
    <source>
        <dbReference type="ARBA" id="ARBA00022793"/>
    </source>
</evidence>
<dbReference type="PATRIC" id="fig|1335616.4.peg.806"/>
<feature type="domain" description="Orotidine 5'-phosphate decarboxylase" evidence="13">
    <location>
        <begin position="5"/>
        <end position="232"/>
    </location>
</feature>
<feature type="binding site" evidence="9 11">
    <location>
        <position position="11"/>
    </location>
    <ligand>
        <name>substrate</name>
    </ligand>
</feature>
<dbReference type="GO" id="GO:0005829">
    <property type="term" value="C:cytosol"/>
    <property type="evidence" value="ECO:0007669"/>
    <property type="project" value="TreeGrafter"/>
</dbReference>
<comment type="caution">
    <text evidence="14">The sequence shown here is derived from an EMBL/GenBank/DDBJ whole genome shotgun (WGS) entry which is preliminary data.</text>
</comment>
<feature type="binding site" evidence="9 11">
    <location>
        <position position="216"/>
    </location>
    <ligand>
        <name>substrate</name>
    </ligand>
</feature>
<proteinExistence type="inferred from homology"/>
<feature type="active site" description="For OMPdecase activity" evidence="10">
    <location>
        <position position="61"/>
    </location>
</feature>
<evidence type="ECO:0000256" key="9">
    <source>
        <dbReference type="HAMAP-Rule" id="MF_01200"/>
    </source>
</evidence>
<dbReference type="InterPro" id="IPR047596">
    <property type="entry name" value="OMPdecase_bac"/>
</dbReference>
<evidence type="ECO:0000259" key="13">
    <source>
        <dbReference type="SMART" id="SM00934"/>
    </source>
</evidence>
<dbReference type="SUPFAM" id="SSF51366">
    <property type="entry name" value="Ribulose-phoshate binding barrel"/>
    <property type="match status" value="1"/>
</dbReference>
<feature type="binding site" evidence="9 11">
    <location>
        <position position="187"/>
    </location>
    <ligand>
        <name>substrate</name>
    </ligand>
</feature>
<dbReference type="InterPro" id="IPR013785">
    <property type="entry name" value="Aldolase_TIM"/>
</dbReference>
<evidence type="ECO:0000256" key="2">
    <source>
        <dbReference type="ARBA" id="ARBA00004861"/>
    </source>
</evidence>
<dbReference type="Gene3D" id="3.20.20.70">
    <property type="entry name" value="Aldolase class I"/>
    <property type="match status" value="1"/>
</dbReference>
<dbReference type="SMART" id="SM00934">
    <property type="entry name" value="OMPdecase"/>
    <property type="match status" value="1"/>
</dbReference>
<dbReference type="PANTHER" id="PTHR32119">
    <property type="entry name" value="OROTIDINE 5'-PHOSPHATE DECARBOXYLASE"/>
    <property type="match status" value="1"/>
</dbReference>
<dbReference type="PANTHER" id="PTHR32119:SF2">
    <property type="entry name" value="OROTIDINE 5'-PHOSPHATE DECARBOXYLASE"/>
    <property type="match status" value="1"/>
</dbReference>
<dbReference type="STRING" id="1335616.WDC_0806"/>
<dbReference type="NCBIfam" id="TIGR01740">
    <property type="entry name" value="pyrF"/>
    <property type="match status" value="1"/>
</dbReference>
<feature type="binding site" evidence="9 11">
    <location>
        <position position="217"/>
    </location>
    <ligand>
        <name>substrate</name>
    </ligand>
</feature>
<evidence type="ECO:0000313" key="14">
    <source>
        <dbReference type="EMBL" id="KIS03569.1"/>
    </source>
</evidence>
<evidence type="ECO:0000256" key="7">
    <source>
        <dbReference type="ARBA" id="ARBA00049157"/>
    </source>
</evidence>
<evidence type="ECO:0000256" key="10">
    <source>
        <dbReference type="PIRSR" id="PIRSR614732-1"/>
    </source>
</evidence>
<feature type="binding site" evidence="9 11">
    <location>
        <position position="125"/>
    </location>
    <ligand>
        <name>substrate</name>
    </ligand>
</feature>
<dbReference type="GO" id="GO:0044205">
    <property type="term" value="P:'de novo' UMP biosynthetic process"/>
    <property type="evidence" value="ECO:0007669"/>
    <property type="project" value="UniProtKB-UniRule"/>
</dbReference>
<dbReference type="FunFam" id="3.20.20.70:FF:000015">
    <property type="entry name" value="Orotidine 5'-phosphate decarboxylase"/>
    <property type="match status" value="1"/>
</dbReference>
<dbReference type="EC" id="4.1.1.23" evidence="9"/>
<feature type="binding site" evidence="9">
    <location>
        <begin position="61"/>
        <end position="70"/>
    </location>
    <ligand>
        <name>substrate</name>
    </ligand>
</feature>
<dbReference type="NCBIfam" id="NF001273">
    <property type="entry name" value="PRK00230.1"/>
    <property type="match status" value="1"/>
</dbReference>
<evidence type="ECO:0000256" key="5">
    <source>
        <dbReference type="ARBA" id="ARBA00022975"/>
    </source>
</evidence>
<accession>A0A0D0YWF6</accession>
<keyword evidence="15" id="KW-1185">Reference proteome</keyword>
<dbReference type="Pfam" id="PF00215">
    <property type="entry name" value="OMPdecase"/>
    <property type="match status" value="1"/>
</dbReference>
<reference evidence="14 15" key="1">
    <citation type="submission" date="2013-08" db="EMBL/GenBank/DDBJ databases">
        <title>Lactobacillus wasatchii sp. WDC04, a late gas producing bacteria isolated from aged chedder cheese.</title>
        <authorList>
            <person name="Oberg C.J."/>
            <person name="Culumber M."/>
            <person name="McMahon D.J."/>
            <person name="Broadbent J.R."/>
            <person name="Oberg T.S."/>
            <person name="Ortaki F."/>
        </authorList>
    </citation>
    <scope>NUCLEOTIDE SEQUENCE [LARGE SCALE GENOMIC DNA]</scope>
    <source>
        <strain evidence="14 15">WDC04</strain>
    </source>
</reference>
<feature type="active site" description="For OMPdecase activity" evidence="10">
    <location>
        <position position="66"/>
    </location>
</feature>
<feature type="binding site" evidence="9 11">
    <location>
        <position position="34"/>
    </location>
    <ligand>
        <name>substrate</name>
    </ligand>
</feature>
<organism evidence="14 15">
    <name type="scientific">Paucilactobacillus wasatchensis</name>
    <dbReference type="NCBI Taxonomy" id="1335616"/>
    <lineage>
        <taxon>Bacteria</taxon>
        <taxon>Bacillati</taxon>
        <taxon>Bacillota</taxon>
        <taxon>Bacilli</taxon>
        <taxon>Lactobacillales</taxon>
        <taxon>Lactobacillaceae</taxon>
        <taxon>Paucilactobacillus</taxon>
    </lineage>
</organism>
<dbReference type="CDD" id="cd04725">
    <property type="entry name" value="OMP_decarboxylase_like"/>
    <property type="match status" value="1"/>
</dbReference>
<feature type="binding site" evidence="9 11">
    <location>
        <position position="196"/>
    </location>
    <ligand>
        <name>substrate</name>
    </ligand>
</feature>
<sequence>MIRMTPIVALDVADLGQVTVLLEQLSVEPRPTIKVGMELFYHFGPAIVKQIQQAGFSVFLDLKLHDIPNTVARTMKVIGELGVQLTTIHAAGGAAMLEAGQRGLISGARSAGIEPAKLLAVTQLTSIDEYVLHEQQHVNISLSESVQSYARLSEAAGLPGVICSAQEVELIRAVVAPSFLCITPGIRPVDAQQDDQKRIVTPTQARQLGSNGIVVGRPITQSLDPRKAYQQIATEFMEESK</sequence>
<comment type="similarity">
    <text evidence="8 9">Belongs to the OMP decarboxylase family. Type 1 subfamily.</text>
</comment>
<dbReference type="GO" id="GO:0006207">
    <property type="term" value="P:'de novo' pyrimidine nucleobase biosynthetic process"/>
    <property type="evidence" value="ECO:0007669"/>
    <property type="project" value="InterPro"/>
</dbReference>
<dbReference type="InterPro" id="IPR001754">
    <property type="entry name" value="OMPdeCOase_dom"/>
</dbReference>
<feature type="active site" description="Proton donor" evidence="9">
    <location>
        <position position="63"/>
    </location>
</feature>
<evidence type="ECO:0000256" key="1">
    <source>
        <dbReference type="ARBA" id="ARBA00002356"/>
    </source>
</evidence>
<dbReference type="AlphaFoldDB" id="A0A0D0YWF6"/>
<comment type="pathway">
    <text evidence="2 9 12">Pyrimidine metabolism; UMP biosynthesis via de novo pathway; UMP from orotate: step 2/2.</text>
</comment>
<dbReference type="InterPro" id="IPR014732">
    <property type="entry name" value="OMPdecase"/>
</dbReference>
<dbReference type="InterPro" id="IPR011060">
    <property type="entry name" value="RibuloseP-bd_barrel"/>
</dbReference>
<feature type="active site" description="For OMPdecase activity" evidence="10">
    <location>
        <position position="63"/>
    </location>
</feature>
<dbReference type="UniPathway" id="UPA00070">
    <property type="reaction ID" value="UER00120"/>
</dbReference>
<comment type="subunit">
    <text evidence="3 9">Homodimer.</text>
</comment>
<evidence type="ECO:0000256" key="8">
    <source>
        <dbReference type="ARBA" id="ARBA00061012"/>
    </source>
</evidence>
<evidence type="ECO:0000256" key="6">
    <source>
        <dbReference type="ARBA" id="ARBA00023239"/>
    </source>
</evidence>